<proteinExistence type="predicted"/>
<dbReference type="Proteomes" id="UP000035680">
    <property type="component" value="Unassembled WGS sequence"/>
</dbReference>
<name>A0A0K0G5X2_STRVS</name>
<accession>A0A0K0G5X2</accession>
<protein>
    <submittedName>
        <fullName evidence="2">Secreted protein</fullName>
    </submittedName>
</protein>
<keyword evidence="1" id="KW-1185">Reference proteome</keyword>
<dbReference type="WBParaSite" id="SVE_2014800.1">
    <property type="protein sequence ID" value="SVE_2014800.1"/>
    <property type="gene ID" value="SVE_2014800"/>
</dbReference>
<reference evidence="1" key="1">
    <citation type="submission" date="2014-07" db="EMBL/GenBank/DDBJ databases">
        <authorList>
            <person name="Martin A.A"/>
            <person name="De Silva N."/>
        </authorList>
    </citation>
    <scope>NUCLEOTIDE SEQUENCE</scope>
</reference>
<reference evidence="2" key="2">
    <citation type="submission" date="2015-08" db="UniProtKB">
        <authorList>
            <consortium name="WormBaseParasite"/>
        </authorList>
    </citation>
    <scope>IDENTIFICATION</scope>
</reference>
<organism evidence="1 2">
    <name type="scientific">Strongyloides venezuelensis</name>
    <name type="common">Threadworm</name>
    <dbReference type="NCBI Taxonomy" id="75913"/>
    <lineage>
        <taxon>Eukaryota</taxon>
        <taxon>Metazoa</taxon>
        <taxon>Ecdysozoa</taxon>
        <taxon>Nematoda</taxon>
        <taxon>Chromadorea</taxon>
        <taxon>Rhabditida</taxon>
        <taxon>Tylenchina</taxon>
        <taxon>Panagrolaimomorpha</taxon>
        <taxon>Strongyloidoidea</taxon>
        <taxon>Strongyloididae</taxon>
        <taxon>Strongyloides</taxon>
    </lineage>
</organism>
<sequence>MYIYIASYVSSQEVRKSITVIRYPLLLLLLVKELTGAVYRYKSNNNLCSGFLTYVCLVSYKELTTLCKKVS</sequence>
<dbReference type="AlphaFoldDB" id="A0A0K0G5X2"/>
<evidence type="ECO:0000313" key="1">
    <source>
        <dbReference type="Proteomes" id="UP000035680"/>
    </source>
</evidence>
<evidence type="ECO:0000313" key="2">
    <source>
        <dbReference type="WBParaSite" id="SVE_2014800.1"/>
    </source>
</evidence>